<dbReference type="PANTHER" id="PTHR42982:SF1">
    <property type="entry name" value="SEC-INDEPENDENT PROTEIN TRANSLOCASE PROTEIN TATA"/>
    <property type="match status" value="1"/>
</dbReference>
<keyword evidence="4" id="KW-0653">Protein transport</keyword>
<proteinExistence type="predicted"/>
<dbReference type="Gene3D" id="1.20.5.3310">
    <property type="match status" value="1"/>
</dbReference>
<evidence type="ECO:0000256" key="8">
    <source>
        <dbReference type="SAM" id="Phobius"/>
    </source>
</evidence>
<evidence type="ECO:0000256" key="3">
    <source>
        <dbReference type="ARBA" id="ARBA00022692"/>
    </source>
</evidence>
<evidence type="ECO:0000256" key="4">
    <source>
        <dbReference type="ARBA" id="ARBA00022927"/>
    </source>
</evidence>
<keyword evidence="3 8" id="KW-0812">Transmembrane</keyword>
<evidence type="ECO:0000313" key="9">
    <source>
        <dbReference type="EMBL" id="OYQ42296.1"/>
    </source>
</evidence>
<dbReference type="RefSeq" id="WP_094487092.1">
    <property type="nucleotide sequence ID" value="NZ_NOXX01000215.1"/>
</dbReference>
<dbReference type="InterPro" id="IPR003369">
    <property type="entry name" value="TatA/B/E"/>
</dbReference>
<dbReference type="Pfam" id="PF02416">
    <property type="entry name" value="TatA_B_E"/>
    <property type="match status" value="1"/>
</dbReference>
<dbReference type="AlphaFoldDB" id="A0A255ZLE3"/>
<comment type="caution">
    <text evidence="9">The sequence shown here is derived from an EMBL/GenBank/DDBJ whole genome shotgun (WGS) entry which is preliminary data.</text>
</comment>
<dbReference type="Proteomes" id="UP000216035">
    <property type="component" value="Unassembled WGS sequence"/>
</dbReference>
<evidence type="ECO:0000256" key="6">
    <source>
        <dbReference type="ARBA" id="ARBA00023010"/>
    </source>
</evidence>
<accession>A0A255ZLE3</accession>
<comment type="subcellular location">
    <subcellularLocation>
        <location evidence="1">Membrane</location>
        <topology evidence="1">Single-pass membrane protein</topology>
    </subcellularLocation>
</comment>
<dbReference type="EMBL" id="NOXX01000215">
    <property type="protein sequence ID" value="OYQ42296.1"/>
    <property type="molecule type" value="Genomic_DNA"/>
</dbReference>
<keyword evidence="5 8" id="KW-1133">Transmembrane helix</keyword>
<dbReference type="GO" id="GO:0015031">
    <property type="term" value="P:protein transport"/>
    <property type="evidence" value="ECO:0007669"/>
    <property type="project" value="UniProtKB-KW"/>
</dbReference>
<sequence>MFGIGGGEMIFIVLVAIMLFGSKNIPEVARQLGKGMAQLKNATNELKYEITKNADEHGINKQSLTGGLSEELDKLKKGFDPTEITQVLENPDTPLISDVNREIDAAKAGIQELEGTVKRQR</sequence>
<keyword evidence="10" id="KW-1185">Reference proteome</keyword>
<evidence type="ECO:0000256" key="2">
    <source>
        <dbReference type="ARBA" id="ARBA00022448"/>
    </source>
</evidence>
<keyword evidence="7 8" id="KW-0472">Membrane</keyword>
<evidence type="ECO:0000256" key="1">
    <source>
        <dbReference type="ARBA" id="ARBA00004167"/>
    </source>
</evidence>
<gene>
    <name evidence="9" type="ORF">CHX27_12405</name>
</gene>
<dbReference type="OrthoDB" id="1525160at2"/>
<reference evidence="9 10" key="1">
    <citation type="submission" date="2017-07" db="EMBL/GenBank/DDBJ databases">
        <title>Flavobacterium cyanobacteriorum sp. nov., isolated from cyanobacterial aggregates in a eutrophic lake.</title>
        <authorList>
            <person name="Cai H."/>
        </authorList>
    </citation>
    <scope>NUCLEOTIDE SEQUENCE [LARGE SCALE GENOMIC DNA]</scope>
    <source>
        <strain evidence="9 10">TH167</strain>
    </source>
</reference>
<name>A0A255ZLE3_9FLAO</name>
<organism evidence="9 10">
    <name type="scientific">Flavobacterium aurantiibacter</name>
    <dbReference type="NCBI Taxonomy" id="2023067"/>
    <lineage>
        <taxon>Bacteria</taxon>
        <taxon>Pseudomonadati</taxon>
        <taxon>Bacteroidota</taxon>
        <taxon>Flavobacteriia</taxon>
        <taxon>Flavobacteriales</taxon>
        <taxon>Flavobacteriaceae</taxon>
        <taxon>Flavobacterium</taxon>
    </lineage>
</organism>
<protein>
    <recommendedName>
        <fullName evidence="11">Sec-independent protein translocase TatA</fullName>
    </recommendedName>
</protein>
<dbReference type="PANTHER" id="PTHR42982">
    <property type="entry name" value="SEC-INDEPENDENT PROTEIN TRANSLOCASE PROTEIN TATA"/>
    <property type="match status" value="1"/>
</dbReference>
<evidence type="ECO:0008006" key="11">
    <source>
        <dbReference type="Google" id="ProtNLM"/>
    </source>
</evidence>
<feature type="transmembrane region" description="Helical" evidence="8">
    <location>
        <begin position="6"/>
        <end position="26"/>
    </location>
</feature>
<keyword evidence="2" id="KW-0813">Transport</keyword>
<evidence type="ECO:0000256" key="5">
    <source>
        <dbReference type="ARBA" id="ARBA00022989"/>
    </source>
</evidence>
<dbReference type="GO" id="GO:0016020">
    <property type="term" value="C:membrane"/>
    <property type="evidence" value="ECO:0007669"/>
    <property type="project" value="UniProtKB-ARBA"/>
</dbReference>
<evidence type="ECO:0000256" key="7">
    <source>
        <dbReference type="ARBA" id="ARBA00023136"/>
    </source>
</evidence>
<keyword evidence="6" id="KW-0811">Translocation</keyword>
<evidence type="ECO:0000313" key="10">
    <source>
        <dbReference type="Proteomes" id="UP000216035"/>
    </source>
</evidence>